<reference evidence="3" key="1">
    <citation type="journal article" date="2012" name="J. Bacteriol.">
        <title>Genome sequence of the haloalkaliphilic methanotrophic bacterium Methylomicrobium alcaliphilum 20Z.</title>
        <authorList>
            <person name="Vuilleumier S."/>
            <person name="Khmelenina V.N."/>
            <person name="Bringel F."/>
            <person name="Reshetnikov A.S."/>
            <person name="Lajus A."/>
            <person name="Mangenot S."/>
            <person name="Rouy Z."/>
            <person name="Op den Camp H.J."/>
            <person name="Jetten M.S."/>
            <person name="Dispirito A.A."/>
            <person name="Dunfield P."/>
            <person name="Klotz M.G."/>
            <person name="Semrau J.D."/>
            <person name="Stein L.Y."/>
            <person name="Barbe V."/>
            <person name="Medigue C."/>
            <person name="Trotsenko Y.A."/>
            <person name="Kalyuzhnaya M.G."/>
        </authorList>
    </citation>
    <scope>NUCLEOTIDE SEQUENCE [LARGE SCALE GENOMIC DNA]</scope>
    <source>
        <strain evidence="3">DSM 19304 / NCIMB 14124 / VKM B-2133 / 20Z</strain>
    </source>
</reference>
<evidence type="ECO:0000313" key="2">
    <source>
        <dbReference type="EMBL" id="CCE24375.1"/>
    </source>
</evidence>
<keyword evidence="3" id="KW-1185">Reference proteome</keyword>
<dbReference type="Proteomes" id="UP000008315">
    <property type="component" value="Chromosome"/>
</dbReference>
<dbReference type="AlphaFoldDB" id="G4SYS8"/>
<dbReference type="KEGG" id="mah:MEALZ_2700"/>
<dbReference type="InterPro" id="IPR024445">
    <property type="entry name" value="Tnp_ISXO2-like"/>
</dbReference>
<accession>G4SYS8</accession>
<evidence type="ECO:0000259" key="1">
    <source>
        <dbReference type="Pfam" id="PF12762"/>
    </source>
</evidence>
<proteinExistence type="predicted"/>
<evidence type="ECO:0000313" key="3">
    <source>
        <dbReference type="Proteomes" id="UP000008315"/>
    </source>
</evidence>
<dbReference type="Pfam" id="PF12762">
    <property type="entry name" value="DDE_Tnp_IS1595"/>
    <property type="match status" value="1"/>
</dbReference>
<gene>
    <name evidence="2" type="ordered locus">MEALZ_2700</name>
</gene>
<dbReference type="PATRIC" id="fig|271065.3.peg.2770"/>
<sequence length="59" mass="6836">MTGGGAGSVELLAFYWINTMLGNIKNALHGTYHTLNPKHLPRYMAEFEYRFNRSFQLEK</sequence>
<dbReference type="HOGENOM" id="CLU_2955222_0_0_6"/>
<dbReference type="STRING" id="1091494.MEALZ_2700"/>
<name>G4SYS8_META2</name>
<organism evidence="2 3">
    <name type="scientific">Methylotuvimicrobium alcaliphilum (strain DSM 19304 / NCIMB 14124 / VKM B-2133 / 20Z)</name>
    <name type="common">Methylomicrobium alcaliphilum</name>
    <dbReference type="NCBI Taxonomy" id="1091494"/>
    <lineage>
        <taxon>Bacteria</taxon>
        <taxon>Pseudomonadati</taxon>
        <taxon>Pseudomonadota</taxon>
        <taxon>Gammaproteobacteria</taxon>
        <taxon>Methylococcales</taxon>
        <taxon>Methylococcaceae</taxon>
        <taxon>Methylotuvimicrobium</taxon>
    </lineage>
</organism>
<feature type="domain" description="ISXO2-like transposase" evidence="1">
    <location>
        <begin position="12"/>
        <end position="52"/>
    </location>
</feature>
<dbReference type="EMBL" id="FO082060">
    <property type="protein sequence ID" value="CCE24375.1"/>
    <property type="molecule type" value="Genomic_DNA"/>
</dbReference>
<protein>
    <recommendedName>
        <fullName evidence="1">ISXO2-like transposase domain-containing protein</fullName>
    </recommendedName>
</protein>